<evidence type="ECO:0000256" key="4">
    <source>
        <dbReference type="PROSITE-ProRule" id="PRU00221"/>
    </source>
</evidence>
<name>A0A060TDR0_BLAAD</name>
<evidence type="ECO:0000256" key="2">
    <source>
        <dbReference type="ARBA" id="ARBA00022737"/>
    </source>
</evidence>
<dbReference type="Pfam" id="PF00400">
    <property type="entry name" value="WD40"/>
    <property type="match status" value="1"/>
</dbReference>
<dbReference type="GO" id="GO:0000445">
    <property type="term" value="C:THO complex part of transcription export complex"/>
    <property type="evidence" value="ECO:0007669"/>
    <property type="project" value="TreeGrafter"/>
</dbReference>
<accession>A0A060TDR0</accession>
<organism evidence="5">
    <name type="scientific">Blastobotrys adeninivorans</name>
    <name type="common">Yeast</name>
    <name type="synonym">Arxula adeninivorans</name>
    <dbReference type="NCBI Taxonomy" id="409370"/>
    <lineage>
        <taxon>Eukaryota</taxon>
        <taxon>Fungi</taxon>
        <taxon>Dikarya</taxon>
        <taxon>Ascomycota</taxon>
        <taxon>Saccharomycotina</taxon>
        <taxon>Dipodascomycetes</taxon>
        <taxon>Dipodascales</taxon>
        <taxon>Trichomonascaceae</taxon>
        <taxon>Blastobotrys</taxon>
    </lineage>
</organism>
<reference evidence="5" key="2">
    <citation type="submission" date="2014-06" db="EMBL/GenBank/DDBJ databases">
        <title>The complete genome of Blastobotrys (Arxula) adeninivorans LS3 - a yeast of biotechnological interest.</title>
        <authorList>
            <person name="Kunze G."/>
            <person name="Gaillardin C."/>
            <person name="Czernicka M."/>
            <person name="Durrens P."/>
            <person name="Martin T."/>
            <person name="Boer E."/>
            <person name="Gabaldon T."/>
            <person name="Cruz J."/>
            <person name="Talla E."/>
            <person name="Marck C."/>
            <person name="Goffeau A."/>
            <person name="Barbe V."/>
            <person name="Baret P."/>
            <person name="Baronian K."/>
            <person name="Beier S."/>
            <person name="Bleykasten C."/>
            <person name="Bode R."/>
            <person name="Casaregola S."/>
            <person name="Despons L."/>
            <person name="Fairhead C."/>
            <person name="Giersberg M."/>
            <person name="Gierski P."/>
            <person name="Hahnel U."/>
            <person name="Hartmann A."/>
            <person name="Jankowska D."/>
            <person name="Jubin C."/>
            <person name="Jung P."/>
            <person name="Lafontaine I."/>
            <person name="Leh-Louis V."/>
            <person name="Lemaire M."/>
            <person name="Marcet-Houben M."/>
            <person name="Mascher M."/>
            <person name="Morel G."/>
            <person name="Richard G.-F."/>
            <person name="Riechen J."/>
            <person name="Sacerdot C."/>
            <person name="Sarkar A."/>
            <person name="Savel G."/>
            <person name="Schacherer J."/>
            <person name="Sherman D."/>
            <person name="Straub M.-L."/>
            <person name="Stein N."/>
            <person name="Thierry A."/>
            <person name="Trautwein-Schult A."/>
            <person name="Westhof E."/>
            <person name="Worch S."/>
            <person name="Dujon B."/>
            <person name="Souciet J.-L."/>
            <person name="Wincker P."/>
            <person name="Scholz U."/>
            <person name="Neuveglise N."/>
        </authorList>
    </citation>
    <scope>NUCLEOTIDE SEQUENCE</scope>
    <source>
        <strain evidence="5">LS3</strain>
    </source>
</reference>
<sequence>MNDRKGPLAPQAPISKHHATEVFAKASPNVYRDPYVKAESLKAVKFNNVGSKLACFQSDRNVRIWQLDKPDSKSATELRVAHQAPISSISWNPLHADLIVTCSKDDPIVKEWDVRSTKCVRELDTGASNTLVKHSTDGKHLAFVTEKDVQIRDADNWERTLAQQNFEHKIVDLAWSNNPTVLAVALETGTVMICAVDTINKSILVGKELQGHRSVNCLEFDARGRYLATGSNEGVISFWDVSQWMCVDTFTGLDEAIVSMSFSFESEYLAVGTESTTTPVTIIHVRSGEIVHKVQRAKCVAPPAISWHPLNYIFAVTGDNAGMTVFR</sequence>
<dbReference type="SUPFAM" id="SSF50978">
    <property type="entry name" value="WD40 repeat-like"/>
    <property type="match status" value="1"/>
</dbReference>
<evidence type="ECO:0000256" key="3">
    <source>
        <dbReference type="ARBA" id="ARBA00046343"/>
    </source>
</evidence>
<dbReference type="PhylomeDB" id="A0A060TDR0"/>
<dbReference type="EMBL" id="HG937694">
    <property type="protein sequence ID" value="CDP37032.1"/>
    <property type="molecule type" value="Genomic_DNA"/>
</dbReference>
<evidence type="ECO:0000256" key="1">
    <source>
        <dbReference type="ARBA" id="ARBA00022574"/>
    </source>
</evidence>
<dbReference type="InterPro" id="IPR001680">
    <property type="entry name" value="WD40_rpt"/>
</dbReference>
<keyword evidence="1 4" id="KW-0853">WD repeat</keyword>
<reference evidence="5" key="1">
    <citation type="submission" date="2014-02" db="EMBL/GenBank/DDBJ databases">
        <authorList>
            <person name="Genoscope - CEA"/>
        </authorList>
    </citation>
    <scope>NUCLEOTIDE SEQUENCE</scope>
    <source>
        <strain evidence="5">LS3</strain>
    </source>
</reference>
<feature type="repeat" description="WD" evidence="4">
    <location>
        <begin position="79"/>
        <end position="122"/>
    </location>
</feature>
<protein>
    <submittedName>
        <fullName evidence="5">ARAD1D02178p</fullName>
    </submittedName>
</protein>
<gene>
    <name evidence="5" type="ORF">GNLVRS02_ARAD1D02178g</name>
</gene>
<keyword evidence="2" id="KW-0677">Repeat</keyword>
<feature type="repeat" description="WD" evidence="4">
    <location>
        <begin position="215"/>
        <end position="249"/>
    </location>
</feature>
<dbReference type="Gene3D" id="2.130.10.10">
    <property type="entry name" value="YVTN repeat-like/Quinoprotein amine dehydrogenase"/>
    <property type="match status" value="2"/>
</dbReference>
<dbReference type="InterPro" id="IPR015943">
    <property type="entry name" value="WD40/YVTN_repeat-like_dom_sf"/>
</dbReference>
<dbReference type="InterPro" id="IPR036322">
    <property type="entry name" value="WD40_repeat_dom_sf"/>
</dbReference>
<dbReference type="PROSITE" id="PS50082">
    <property type="entry name" value="WD_REPEATS_2"/>
    <property type="match status" value="2"/>
</dbReference>
<evidence type="ECO:0000313" key="5">
    <source>
        <dbReference type="EMBL" id="CDP37032.1"/>
    </source>
</evidence>
<comment type="similarity">
    <text evidence="3">Belongs to the THOC3 family.</text>
</comment>
<dbReference type="AlphaFoldDB" id="A0A060TDR0"/>
<dbReference type="InterPro" id="IPR040132">
    <property type="entry name" value="Tex1/THOC3"/>
</dbReference>
<proteinExistence type="inferred from homology"/>
<dbReference type="PANTHER" id="PTHR22839:SF0">
    <property type="entry name" value="THO COMPLEX SUBUNIT 3"/>
    <property type="match status" value="1"/>
</dbReference>
<dbReference type="PANTHER" id="PTHR22839">
    <property type="entry name" value="THO COMPLEX SUBUNIT 3 THO3"/>
    <property type="match status" value="1"/>
</dbReference>
<dbReference type="SMART" id="SM00320">
    <property type="entry name" value="WD40"/>
    <property type="match status" value="5"/>
</dbReference>
<dbReference type="GO" id="GO:0006406">
    <property type="term" value="P:mRNA export from nucleus"/>
    <property type="evidence" value="ECO:0007669"/>
    <property type="project" value="InterPro"/>
</dbReference>